<comment type="caution">
    <text evidence="1">The sequence shown here is derived from an EMBL/GenBank/DDBJ whole genome shotgun (WGS) entry which is preliminary data.</text>
</comment>
<evidence type="ECO:0000313" key="1">
    <source>
        <dbReference type="EMBL" id="KAK7259444.1"/>
    </source>
</evidence>
<dbReference type="AlphaFoldDB" id="A0AAN9ELP8"/>
<accession>A0AAN9ELP8</accession>
<name>A0AAN9ELP8_CROPI</name>
<keyword evidence="2" id="KW-1185">Reference proteome</keyword>
<gene>
    <name evidence="1" type="ORF">RIF29_25051</name>
</gene>
<organism evidence="1 2">
    <name type="scientific">Crotalaria pallida</name>
    <name type="common">Smooth rattlebox</name>
    <name type="synonym">Crotalaria striata</name>
    <dbReference type="NCBI Taxonomy" id="3830"/>
    <lineage>
        <taxon>Eukaryota</taxon>
        <taxon>Viridiplantae</taxon>
        <taxon>Streptophyta</taxon>
        <taxon>Embryophyta</taxon>
        <taxon>Tracheophyta</taxon>
        <taxon>Spermatophyta</taxon>
        <taxon>Magnoliopsida</taxon>
        <taxon>eudicotyledons</taxon>
        <taxon>Gunneridae</taxon>
        <taxon>Pentapetalae</taxon>
        <taxon>rosids</taxon>
        <taxon>fabids</taxon>
        <taxon>Fabales</taxon>
        <taxon>Fabaceae</taxon>
        <taxon>Papilionoideae</taxon>
        <taxon>50 kb inversion clade</taxon>
        <taxon>genistoids sensu lato</taxon>
        <taxon>core genistoids</taxon>
        <taxon>Crotalarieae</taxon>
        <taxon>Crotalaria</taxon>
    </lineage>
</organism>
<proteinExistence type="predicted"/>
<evidence type="ECO:0000313" key="2">
    <source>
        <dbReference type="Proteomes" id="UP001372338"/>
    </source>
</evidence>
<sequence>MTPMSVLKLKSQGLSRPLTSRVIVTVQLPRLGMTRVRLLWNANITSSSGRDRLQTLEPSWIPSNRTEDTTFGPKAKHLTRNNTKLGTGPSNFLELGARVMNMTLDDYDRPNPTITHHSKARLISARSEVTTEYRHLNDSILT</sequence>
<dbReference type="Proteomes" id="UP001372338">
    <property type="component" value="Unassembled WGS sequence"/>
</dbReference>
<dbReference type="EMBL" id="JAYWIO010000005">
    <property type="protein sequence ID" value="KAK7259444.1"/>
    <property type="molecule type" value="Genomic_DNA"/>
</dbReference>
<reference evidence="1 2" key="1">
    <citation type="submission" date="2024-01" db="EMBL/GenBank/DDBJ databases">
        <title>The genomes of 5 underutilized Papilionoideae crops provide insights into root nodulation and disease resistanc.</title>
        <authorList>
            <person name="Yuan L."/>
        </authorList>
    </citation>
    <scope>NUCLEOTIDE SEQUENCE [LARGE SCALE GENOMIC DNA]</scope>
    <source>
        <strain evidence="1">ZHUSHIDOU_FW_LH</strain>
        <tissue evidence="1">Leaf</tissue>
    </source>
</reference>
<protein>
    <submittedName>
        <fullName evidence="1">Uncharacterized protein</fullName>
    </submittedName>
</protein>